<protein>
    <submittedName>
        <fullName evidence="1">Uncharacterized protein</fullName>
    </submittedName>
</protein>
<dbReference type="EMBL" id="JAJEPW010000021">
    <property type="protein sequence ID" value="MCC2129518.1"/>
    <property type="molecule type" value="Genomic_DNA"/>
</dbReference>
<organism evidence="1 2">
    <name type="scientific">Brotocaccenecus cirricatena</name>
    <dbReference type="NCBI Taxonomy" id="3064195"/>
    <lineage>
        <taxon>Bacteria</taxon>
        <taxon>Bacillati</taxon>
        <taxon>Bacillota</taxon>
        <taxon>Clostridia</taxon>
        <taxon>Eubacteriales</taxon>
        <taxon>Oscillospiraceae</taxon>
        <taxon>Brotocaccenecus</taxon>
    </lineage>
</organism>
<dbReference type="RefSeq" id="WP_302928797.1">
    <property type="nucleotide sequence ID" value="NZ_JAJEPW010000021.1"/>
</dbReference>
<name>A0AAE3AGI4_9FIRM</name>
<keyword evidence="2" id="KW-1185">Reference proteome</keyword>
<accession>A0AAE3AGI4</accession>
<evidence type="ECO:0000313" key="2">
    <source>
        <dbReference type="Proteomes" id="UP001199319"/>
    </source>
</evidence>
<sequence>MRNLFLLSSASECIHILTKPVIASLAVICTFAELWHVKYNEAGREENAAMMRKIKLYYTESEAKIILRSLIRLKNELIRQGRYADIVDEVILLLVDAKIKRVRV</sequence>
<reference evidence="1" key="1">
    <citation type="submission" date="2021-10" db="EMBL/GenBank/DDBJ databases">
        <title>Anaerobic single-cell dispensing facilitates the cultivation of human gut bacteria.</title>
        <authorList>
            <person name="Afrizal A."/>
        </authorList>
    </citation>
    <scope>NUCLEOTIDE SEQUENCE</scope>
    <source>
        <strain evidence="1">CLA-AA-H272</strain>
    </source>
</reference>
<evidence type="ECO:0000313" key="1">
    <source>
        <dbReference type="EMBL" id="MCC2129518.1"/>
    </source>
</evidence>
<comment type="caution">
    <text evidence="1">The sequence shown here is derived from an EMBL/GenBank/DDBJ whole genome shotgun (WGS) entry which is preliminary data.</text>
</comment>
<gene>
    <name evidence="1" type="ORF">LKD37_08325</name>
</gene>
<proteinExistence type="predicted"/>
<dbReference type="AlphaFoldDB" id="A0AAE3AGI4"/>
<dbReference type="Proteomes" id="UP001199319">
    <property type="component" value="Unassembled WGS sequence"/>
</dbReference>